<accession>A0ACB9L7K2</accession>
<evidence type="ECO:0000313" key="2">
    <source>
        <dbReference type="Proteomes" id="UP000828941"/>
    </source>
</evidence>
<name>A0ACB9L7K2_BAUVA</name>
<sequence length="612" mass="68381">MNPNETFYEEIAQIGASPNSTSYNVCMHFLNINSDGIWGNYSGDKFSPLRSSLPVIEMQLIVIFVVTQLCHFILKHLGCPALVSQMLAGLILGPSLRMGSLNKYKKMLFPYGSEDILATFSSLGYAFFMFLAGVQMDFTMITRTGRRAWTIAFTMTAMPIALGYYHVFSYMPLLYQAIGNETTDLFVTFISHSITSFAVIANLLSDLKILNSELGRLALSTALVSDMLSTCMTSLGTGIVRRLYERQKIMTNILSLFAFFVLIPLLFRPAMRWIIRQTPQGRPVKEAYIYSIIAMVLCMGMLAILLDQEFYLGAFILGLAVPEGAPLGTALVKKLELFGTWFLLPVFVTTCMMKADLSLEYTQLSIWIVSGFVLGAHLVKMIACLVLALWCKMSTKDALALAIILNCKGVVEVCSYNAMYDKKNINAQTYGMLMVSVMIIASIVPVTVKYLYDPSRKYAGFQKRNIISSRLNTDLRMVCCIHKQFHIAATIDFLDIICPTEDNTITIDALHLVELVGRFSPIFISHRRQGSIVSGVSSNSYSENLNLAFSIYEHEHLGVATVNTYTAISPVALMHEDVCYLALDKLSSVIILPFHRRVSKTGEIEEDDKNIR</sequence>
<organism evidence="1 2">
    <name type="scientific">Bauhinia variegata</name>
    <name type="common">Purple orchid tree</name>
    <name type="synonym">Phanera variegata</name>
    <dbReference type="NCBI Taxonomy" id="167791"/>
    <lineage>
        <taxon>Eukaryota</taxon>
        <taxon>Viridiplantae</taxon>
        <taxon>Streptophyta</taxon>
        <taxon>Embryophyta</taxon>
        <taxon>Tracheophyta</taxon>
        <taxon>Spermatophyta</taxon>
        <taxon>Magnoliopsida</taxon>
        <taxon>eudicotyledons</taxon>
        <taxon>Gunneridae</taxon>
        <taxon>Pentapetalae</taxon>
        <taxon>rosids</taxon>
        <taxon>fabids</taxon>
        <taxon>Fabales</taxon>
        <taxon>Fabaceae</taxon>
        <taxon>Cercidoideae</taxon>
        <taxon>Cercideae</taxon>
        <taxon>Bauhiniinae</taxon>
        <taxon>Bauhinia</taxon>
    </lineage>
</organism>
<gene>
    <name evidence="1" type="ORF">L6164_028898</name>
</gene>
<evidence type="ECO:0000313" key="1">
    <source>
        <dbReference type="EMBL" id="KAI4305535.1"/>
    </source>
</evidence>
<dbReference type="Proteomes" id="UP000828941">
    <property type="component" value="Chromosome 12"/>
</dbReference>
<keyword evidence="2" id="KW-1185">Reference proteome</keyword>
<reference evidence="1 2" key="1">
    <citation type="journal article" date="2022" name="DNA Res.">
        <title>Chromosomal-level genome assembly of the orchid tree Bauhinia variegata (Leguminosae; Cercidoideae) supports the allotetraploid origin hypothesis of Bauhinia.</title>
        <authorList>
            <person name="Zhong Y."/>
            <person name="Chen Y."/>
            <person name="Zheng D."/>
            <person name="Pang J."/>
            <person name="Liu Y."/>
            <person name="Luo S."/>
            <person name="Meng S."/>
            <person name="Qian L."/>
            <person name="Wei D."/>
            <person name="Dai S."/>
            <person name="Zhou R."/>
        </authorList>
    </citation>
    <scope>NUCLEOTIDE SEQUENCE [LARGE SCALE GENOMIC DNA]</scope>
    <source>
        <strain evidence="1">BV-YZ2020</strain>
    </source>
</reference>
<dbReference type="EMBL" id="CM039437">
    <property type="protein sequence ID" value="KAI4305535.1"/>
    <property type="molecule type" value="Genomic_DNA"/>
</dbReference>
<protein>
    <submittedName>
        <fullName evidence="1">Uncharacterized protein</fullName>
    </submittedName>
</protein>
<proteinExistence type="predicted"/>
<comment type="caution">
    <text evidence="1">The sequence shown here is derived from an EMBL/GenBank/DDBJ whole genome shotgun (WGS) entry which is preliminary data.</text>
</comment>